<gene>
    <name evidence="2" type="ORF">Tci_030287</name>
</gene>
<dbReference type="EMBL" id="BKCJ010003979">
    <property type="protein sequence ID" value="GEU58309.1"/>
    <property type="molecule type" value="Genomic_DNA"/>
</dbReference>
<reference evidence="2" key="1">
    <citation type="journal article" date="2019" name="Sci. Rep.">
        <title>Draft genome of Tanacetum cinerariifolium, the natural source of mosquito coil.</title>
        <authorList>
            <person name="Yamashiro T."/>
            <person name="Shiraishi A."/>
            <person name="Satake H."/>
            <person name="Nakayama K."/>
        </authorList>
    </citation>
    <scope>NUCLEOTIDE SEQUENCE</scope>
</reference>
<organism evidence="2">
    <name type="scientific">Tanacetum cinerariifolium</name>
    <name type="common">Dalmatian daisy</name>
    <name type="synonym">Chrysanthemum cinerariifolium</name>
    <dbReference type="NCBI Taxonomy" id="118510"/>
    <lineage>
        <taxon>Eukaryota</taxon>
        <taxon>Viridiplantae</taxon>
        <taxon>Streptophyta</taxon>
        <taxon>Embryophyta</taxon>
        <taxon>Tracheophyta</taxon>
        <taxon>Spermatophyta</taxon>
        <taxon>Magnoliopsida</taxon>
        <taxon>eudicotyledons</taxon>
        <taxon>Gunneridae</taxon>
        <taxon>Pentapetalae</taxon>
        <taxon>asterids</taxon>
        <taxon>campanulids</taxon>
        <taxon>Asterales</taxon>
        <taxon>Asteraceae</taxon>
        <taxon>Asteroideae</taxon>
        <taxon>Anthemideae</taxon>
        <taxon>Anthemidinae</taxon>
        <taxon>Tanacetum</taxon>
    </lineage>
</organism>
<dbReference type="PANTHER" id="PTHR48258:SF14">
    <property type="entry name" value="OS02G0583300 PROTEIN"/>
    <property type="match status" value="1"/>
</dbReference>
<proteinExistence type="predicted"/>
<evidence type="ECO:0000313" key="2">
    <source>
        <dbReference type="EMBL" id="GEU58309.1"/>
    </source>
</evidence>
<evidence type="ECO:0000259" key="1">
    <source>
        <dbReference type="Pfam" id="PF13960"/>
    </source>
</evidence>
<feature type="non-terminal residue" evidence="2">
    <location>
        <position position="362"/>
    </location>
</feature>
<name>A0A6L2LB00_TANCI</name>
<comment type="caution">
    <text evidence="2">The sequence shown here is derived from an EMBL/GenBank/DDBJ whole genome shotgun (WGS) entry which is preliminary data.</text>
</comment>
<sequence>MYNDNIAENHRGVEDQKGNNLLEIETLPLFPIHGGSQHDFFDVKASDLSSNHSVGGYYTARMVEPHMDIMTDFPTQRDTGETSNDLTQAKCNEFKELYASANKELYPGCDYVTRLDFMANFTYFKVKGKDIDVYLRPLIDDLKAIDGGPIRPQWMYPFESFMKKLKNYVRNKAKLKGSIAKGYVVEEALTFSFYYFRDVTTKFNRPDGNVDCPPPTLIWYVIHNIPEIDKYWAKFKSEFPNKDMKEEFLGWFGKQVNFDLFELFALACGPSQTPISVNYCIVNGVRFVVHSRDEGRTTQNSNICSPGPDIEMYYENHREVEDQKGNNSPEIETLPLFPIHGGSQHDFFGMKPSDLSSDHNVG</sequence>
<dbReference type="Pfam" id="PF13960">
    <property type="entry name" value="DUF4218"/>
    <property type="match status" value="1"/>
</dbReference>
<dbReference type="AlphaFoldDB" id="A0A6L2LB00"/>
<accession>A0A6L2LB00</accession>
<dbReference type="InterPro" id="IPR025452">
    <property type="entry name" value="DUF4218"/>
</dbReference>
<protein>
    <recommendedName>
        <fullName evidence="1">DUF4218 domain-containing protein</fullName>
    </recommendedName>
</protein>
<feature type="domain" description="DUF4218" evidence="1">
    <location>
        <begin position="147"/>
        <end position="208"/>
    </location>
</feature>
<dbReference type="PANTHER" id="PTHR48258">
    <property type="entry name" value="DUF4218 DOMAIN-CONTAINING PROTEIN-RELATED"/>
    <property type="match status" value="1"/>
</dbReference>